<dbReference type="AlphaFoldDB" id="A0AA86T242"/>
<organism evidence="1 2">
    <name type="scientific">Sphenostylis stenocarpa</name>
    <dbReference type="NCBI Taxonomy" id="92480"/>
    <lineage>
        <taxon>Eukaryota</taxon>
        <taxon>Viridiplantae</taxon>
        <taxon>Streptophyta</taxon>
        <taxon>Embryophyta</taxon>
        <taxon>Tracheophyta</taxon>
        <taxon>Spermatophyta</taxon>
        <taxon>Magnoliopsida</taxon>
        <taxon>eudicotyledons</taxon>
        <taxon>Gunneridae</taxon>
        <taxon>Pentapetalae</taxon>
        <taxon>rosids</taxon>
        <taxon>fabids</taxon>
        <taxon>Fabales</taxon>
        <taxon>Fabaceae</taxon>
        <taxon>Papilionoideae</taxon>
        <taxon>50 kb inversion clade</taxon>
        <taxon>NPAAA clade</taxon>
        <taxon>indigoferoid/millettioid clade</taxon>
        <taxon>Phaseoleae</taxon>
        <taxon>Sphenostylis</taxon>
    </lineage>
</organism>
<keyword evidence="2" id="KW-1185">Reference proteome</keyword>
<dbReference type="Gramene" id="rna-AYBTSS11_LOCUS22197">
    <property type="protein sequence ID" value="CAJ1969315.1"/>
    <property type="gene ID" value="gene-AYBTSS11_LOCUS22197"/>
</dbReference>
<dbReference type="Proteomes" id="UP001189624">
    <property type="component" value="Chromosome 7"/>
</dbReference>
<evidence type="ECO:0000313" key="1">
    <source>
        <dbReference type="EMBL" id="CAJ1969315.1"/>
    </source>
</evidence>
<dbReference type="EMBL" id="OY731404">
    <property type="protein sequence ID" value="CAJ1969315.1"/>
    <property type="molecule type" value="Genomic_DNA"/>
</dbReference>
<evidence type="ECO:0000313" key="2">
    <source>
        <dbReference type="Proteomes" id="UP001189624"/>
    </source>
</evidence>
<sequence length="152" mass="16802">MRLLYAFLGVGCSNIGGRKVRVQERVFETPLGAPIYRIFVQIRDRRLGSRDNGLDFALLRTAIWNLETAVSTLALGETAISPSEKAVSFLAKSRRRSQKLRRQSRFSANRDGGLVSVRIETTKDLTDASCRDGCPLILVLSAILGCTVPDFT</sequence>
<accession>A0AA86T242</accession>
<proteinExistence type="predicted"/>
<name>A0AA86T242_9FABA</name>
<protein>
    <submittedName>
        <fullName evidence="1">Uncharacterized protein</fullName>
    </submittedName>
</protein>
<gene>
    <name evidence="1" type="ORF">AYBTSS11_LOCUS22197</name>
</gene>
<reference evidence="1" key="1">
    <citation type="submission" date="2023-10" db="EMBL/GenBank/DDBJ databases">
        <authorList>
            <person name="Domelevo Entfellner J.-B."/>
        </authorList>
    </citation>
    <scope>NUCLEOTIDE SEQUENCE</scope>
</reference>